<dbReference type="EMBL" id="BRLB01000004">
    <property type="protein sequence ID" value="GKX29554.1"/>
    <property type="molecule type" value="Genomic_DNA"/>
</dbReference>
<organism evidence="7 8">
    <name type="scientific">Vallitalea longa</name>
    <dbReference type="NCBI Taxonomy" id="2936439"/>
    <lineage>
        <taxon>Bacteria</taxon>
        <taxon>Bacillati</taxon>
        <taxon>Bacillota</taxon>
        <taxon>Clostridia</taxon>
        <taxon>Lachnospirales</taxon>
        <taxon>Vallitaleaceae</taxon>
        <taxon>Vallitalea</taxon>
    </lineage>
</organism>
<dbReference type="InterPro" id="IPR035104">
    <property type="entry name" value="Ribosomal_protein_S1-like"/>
</dbReference>
<dbReference type="InterPro" id="IPR050437">
    <property type="entry name" value="Ribos_protein_bS1-like"/>
</dbReference>
<dbReference type="GO" id="GO:0003729">
    <property type="term" value="F:mRNA binding"/>
    <property type="evidence" value="ECO:0007669"/>
    <property type="project" value="UniProtKB-ARBA"/>
</dbReference>
<keyword evidence="8" id="KW-1185">Reference proteome</keyword>
<dbReference type="FunFam" id="2.40.50.140:FF:000103">
    <property type="entry name" value="protein RRP5 homolog"/>
    <property type="match status" value="1"/>
</dbReference>
<dbReference type="PRINTS" id="PR00681">
    <property type="entry name" value="RIBOSOMALS1"/>
</dbReference>
<feature type="domain" description="S1 motif" evidence="6">
    <location>
        <begin position="233"/>
        <end position="301"/>
    </location>
</feature>
<comment type="caution">
    <text evidence="7">The sequence shown here is derived from an EMBL/GenBank/DDBJ whole genome shotgun (WGS) entry which is preliminary data.</text>
</comment>
<dbReference type="RefSeq" id="WP_281815094.1">
    <property type="nucleotide sequence ID" value="NZ_BRLB01000004.1"/>
</dbReference>
<evidence type="ECO:0000256" key="5">
    <source>
        <dbReference type="SAM" id="MobiDB-lite"/>
    </source>
</evidence>
<evidence type="ECO:0000256" key="2">
    <source>
        <dbReference type="ARBA" id="ARBA00022980"/>
    </source>
</evidence>
<dbReference type="GO" id="GO:0006412">
    <property type="term" value="P:translation"/>
    <property type="evidence" value="ECO:0007669"/>
    <property type="project" value="TreeGrafter"/>
</dbReference>
<dbReference type="AlphaFoldDB" id="A0A9W6DGB3"/>
<evidence type="ECO:0000256" key="4">
    <source>
        <dbReference type="ARBA" id="ARBA00025604"/>
    </source>
</evidence>
<keyword evidence="3" id="KW-0687">Ribonucleoprotein</keyword>
<feature type="domain" description="S1 motif" evidence="6">
    <location>
        <begin position="146"/>
        <end position="212"/>
    </location>
</feature>
<name>A0A9W6DGB3_9FIRM</name>
<dbReference type="Gene3D" id="2.40.50.140">
    <property type="entry name" value="Nucleic acid-binding proteins"/>
    <property type="match status" value="4"/>
</dbReference>
<dbReference type="CDD" id="cd04465">
    <property type="entry name" value="S1_RPS1_repeat_ec2_hs2"/>
    <property type="match status" value="1"/>
</dbReference>
<dbReference type="PANTHER" id="PTHR10724">
    <property type="entry name" value="30S RIBOSOMAL PROTEIN S1"/>
    <property type="match status" value="1"/>
</dbReference>
<dbReference type="SMART" id="SM00316">
    <property type="entry name" value="S1"/>
    <property type="match status" value="4"/>
</dbReference>
<protein>
    <submittedName>
        <fullName evidence="7">30S ribosomal protein S1</fullName>
    </submittedName>
</protein>
<evidence type="ECO:0000256" key="1">
    <source>
        <dbReference type="ARBA" id="ARBA00006767"/>
    </source>
</evidence>
<dbReference type="InterPro" id="IPR012340">
    <property type="entry name" value="NA-bd_OB-fold"/>
</dbReference>
<gene>
    <name evidence="7" type="primary">rpsA</name>
    <name evidence="7" type="ORF">SH1V18_20340</name>
</gene>
<dbReference type="Pfam" id="PF00575">
    <property type="entry name" value="S1"/>
    <property type="match status" value="4"/>
</dbReference>
<sequence length="424" mass="47654">MDENATKQTPAEITDAVEKVETNEEVKEEVKETEVVENTPSMEDYEKEIDNTFVKITEGDIVEGKVLSVTDTELLVNIGYISDGIVTSEEIVHEQDASLKEIYNENDIIKAQVINLHDGEGNVLLSIKKAEQIIIWDELADAFKNNSTITVTVKEAVKGGLRCTIKGIRAFMPGSRISVNYVEDLKEYVGQELKVKVIDFDAESKNVVVSRKEIEKVELDKKRHELLENINKNDRLSGVVKRITNFGAFVDIGGIDGLVHINDLSWKRVKHPSEVVSVGDNVEVYVLDVNKEKERISLGLKNINDDPWLNVKQKYTEGNIYQGTVVRLISFGAFVMLEGGIEGLVHISEIADKRIEKPEDVLEIGDKVSVKLLGIDEKGKKIKLSIKEAKDEVNKEEFKKFNDDSDISTSLKDVFKGIMDNFKE</sequence>
<comment type="similarity">
    <text evidence="1">Belongs to the bacterial ribosomal protein bS1 family.</text>
</comment>
<evidence type="ECO:0000256" key="3">
    <source>
        <dbReference type="ARBA" id="ARBA00023274"/>
    </source>
</evidence>
<dbReference type="InterPro" id="IPR003029">
    <property type="entry name" value="S1_domain"/>
</dbReference>
<feature type="compositionally biased region" description="Polar residues" evidence="5">
    <location>
        <begin position="1"/>
        <end position="11"/>
    </location>
</feature>
<comment type="function">
    <text evidence="4">Binds mRNA; thus facilitating recognition of the initiation point. It is needed to translate mRNA with a short Shine-Dalgarno (SD) purine-rich sequence.</text>
</comment>
<dbReference type="PANTHER" id="PTHR10724:SF7">
    <property type="entry name" value="SMALL RIBOSOMAL SUBUNIT PROTEIN BS1C"/>
    <property type="match status" value="1"/>
</dbReference>
<dbReference type="GO" id="GO:0003735">
    <property type="term" value="F:structural constituent of ribosome"/>
    <property type="evidence" value="ECO:0007669"/>
    <property type="project" value="TreeGrafter"/>
</dbReference>
<dbReference type="CDD" id="cd05688">
    <property type="entry name" value="S1_RPS1_repeat_ec3"/>
    <property type="match status" value="1"/>
</dbReference>
<evidence type="ECO:0000313" key="8">
    <source>
        <dbReference type="Proteomes" id="UP001144256"/>
    </source>
</evidence>
<dbReference type="PROSITE" id="PS50126">
    <property type="entry name" value="S1"/>
    <property type="match status" value="4"/>
</dbReference>
<dbReference type="CDD" id="cd05687">
    <property type="entry name" value="S1_RPS1_repeat_ec1_hs1"/>
    <property type="match status" value="1"/>
</dbReference>
<evidence type="ECO:0000259" key="6">
    <source>
        <dbReference type="PROSITE" id="PS50126"/>
    </source>
</evidence>
<dbReference type="Proteomes" id="UP001144256">
    <property type="component" value="Unassembled WGS sequence"/>
</dbReference>
<feature type="domain" description="S1 motif" evidence="6">
    <location>
        <begin position="59"/>
        <end position="128"/>
    </location>
</feature>
<evidence type="ECO:0000313" key="7">
    <source>
        <dbReference type="EMBL" id="GKX29554.1"/>
    </source>
</evidence>
<dbReference type="FunFam" id="2.40.50.140:FF:000051">
    <property type="entry name" value="RNA-binding transcriptional accessory protein"/>
    <property type="match status" value="1"/>
</dbReference>
<proteinExistence type="inferred from homology"/>
<feature type="domain" description="S1 motif" evidence="6">
    <location>
        <begin position="318"/>
        <end position="387"/>
    </location>
</feature>
<dbReference type="NCBIfam" id="NF005208">
    <property type="entry name" value="PRK06676.1"/>
    <property type="match status" value="1"/>
</dbReference>
<dbReference type="SUPFAM" id="SSF50249">
    <property type="entry name" value="Nucleic acid-binding proteins"/>
    <property type="match status" value="4"/>
</dbReference>
<reference evidence="7" key="1">
    <citation type="submission" date="2022-06" db="EMBL/GenBank/DDBJ databases">
        <title>Vallitalea longa sp. nov., an anaerobic bacterium isolated from marine sediment.</title>
        <authorList>
            <person name="Hirano S."/>
            <person name="Terahara T."/>
            <person name="Mori K."/>
            <person name="Hamada M."/>
            <person name="Matsumoto R."/>
            <person name="Kobayashi T."/>
        </authorList>
    </citation>
    <scope>NUCLEOTIDE SEQUENCE</scope>
    <source>
        <strain evidence="7">SH18-1</strain>
    </source>
</reference>
<accession>A0A9W6DGB3</accession>
<keyword evidence="2 7" id="KW-0689">Ribosomal protein</keyword>
<feature type="compositionally biased region" description="Basic and acidic residues" evidence="5">
    <location>
        <begin position="16"/>
        <end position="32"/>
    </location>
</feature>
<feature type="region of interest" description="Disordered" evidence="5">
    <location>
        <begin position="1"/>
        <end position="32"/>
    </location>
</feature>
<dbReference type="GO" id="GO:0022627">
    <property type="term" value="C:cytosolic small ribosomal subunit"/>
    <property type="evidence" value="ECO:0007669"/>
    <property type="project" value="TreeGrafter"/>
</dbReference>